<sequence>MDKQNNKLTKPLNRQSEDKKALFIGGVIVFLIAISPLLFYLYESFPETQIWETSLFSYTTSFPDWNSYAWYLTGKIIPLYLLLLWFFTCKHWWYWVLLIPISMFAFQLWGLIVQSNQIDENELAYVLPIMAVVIPGVFLIRAKLFNKVRGNNLREFEEELMIKKSFWQQLRDLFR</sequence>
<feature type="transmembrane region" description="Helical" evidence="1">
    <location>
        <begin position="21"/>
        <end position="42"/>
    </location>
</feature>
<dbReference type="Proteomes" id="UP001596415">
    <property type="component" value="Unassembled WGS sequence"/>
</dbReference>
<dbReference type="RefSeq" id="WP_380217111.1">
    <property type="nucleotide sequence ID" value="NZ_JBHTBN010000002.1"/>
</dbReference>
<evidence type="ECO:0000313" key="3">
    <source>
        <dbReference type="Proteomes" id="UP001596415"/>
    </source>
</evidence>
<proteinExistence type="predicted"/>
<feature type="transmembrane region" description="Helical" evidence="1">
    <location>
        <begin position="124"/>
        <end position="144"/>
    </location>
</feature>
<organism evidence="2 3">
    <name type="scientific">Jejudonia soesokkakensis</name>
    <dbReference type="NCBI Taxonomy" id="1323432"/>
    <lineage>
        <taxon>Bacteria</taxon>
        <taxon>Pseudomonadati</taxon>
        <taxon>Bacteroidota</taxon>
        <taxon>Flavobacteriia</taxon>
        <taxon>Flavobacteriales</taxon>
        <taxon>Flavobacteriaceae</taxon>
        <taxon>Jejudonia</taxon>
    </lineage>
</organism>
<keyword evidence="3" id="KW-1185">Reference proteome</keyword>
<accession>A0ABW2MU16</accession>
<evidence type="ECO:0000313" key="2">
    <source>
        <dbReference type="EMBL" id="MFC7357265.1"/>
    </source>
</evidence>
<evidence type="ECO:0000256" key="1">
    <source>
        <dbReference type="SAM" id="Phobius"/>
    </source>
</evidence>
<dbReference type="EMBL" id="JBHTBN010000002">
    <property type="protein sequence ID" value="MFC7357265.1"/>
    <property type="molecule type" value="Genomic_DNA"/>
</dbReference>
<comment type="caution">
    <text evidence="2">The sequence shown here is derived from an EMBL/GenBank/DDBJ whole genome shotgun (WGS) entry which is preliminary data.</text>
</comment>
<name>A0ABW2MU16_9FLAO</name>
<gene>
    <name evidence="2" type="ORF">ACFQO1_06175</name>
</gene>
<keyword evidence="1" id="KW-0812">Transmembrane</keyword>
<reference evidence="3" key="1">
    <citation type="journal article" date="2019" name="Int. J. Syst. Evol. Microbiol.">
        <title>The Global Catalogue of Microorganisms (GCM) 10K type strain sequencing project: providing services to taxonomists for standard genome sequencing and annotation.</title>
        <authorList>
            <consortium name="The Broad Institute Genomics Platform"/>
            <consortium name="The Broad Institute Genome Sequencing Center for Infectious Disease"/>
            <person name="Wu L."/>
            <person name="Ma J."/>
        </authorList>
    </citation>
    <scope>NUCLEOTIDE SEQUENCE [LARGE SCALE GENOMIC DNA]</scope>
    <source>
        <strain evidence="3">CGMCC 1.16306</strain>
    </source>
</reference>
<protein>
    <submittedName>
        <fullName evidence="2">Uncharacterized protein</fullName>
    </submittedName>
</protein>
<feature type="transmembrane region" description="Helical" evidence="1">
    <location>
        <begin position="68"/>
        <end position="87"/>
    </location>
</feature>
<keyword evidence="1" id="KW-0472">Membrane</keyword>
<keyword evidence="1" id="KW-1133">Transmembrane helix</keyword>
<feature type="transmembrane region" description="Helical" evidence="1">
    <location>
        <begin position="92"/>
        <end position="112"/>
    </location>
</feature>